<dbReference type="Gene3D" id="2.60.40.10">
    <property type="entry name" value="Immunoglobulins"/>
    <property type="match status" value="1"/>
</dbReference>
<dbReference type="PROSITE" id="PS50835">
    <property type="entry name" value="IG_LIKE"/>
    <property type="match status" value="1"/>
</dbReference>
<proteinExistence type="predicted"/>
<evidence type="ECO:0000259" key="8">
    <source>
        <dbReference type="PROSITE" id="PS50835"/>
    </source>
</evidence>
<keyword evidence="4" id="KW-0472">Membrane</keyword>
<evidence type="ECO:0000313" key="9">
    <source>
        <dbReference type="EMBL" id="KAG5269541.1"/>
    </source>
</evidence>
<protein>
    <recommendedName>
        <fullName evidence="8">Ig-like domain-containing protein</fullName>
    </recommendedName>
</protein>
<feature type="domain" description="Ig-like" evidence="8">
    <location>
        <begin position="49"/>
        <end position="86"/>
    </location>
</feature>
<dbReference type="GO" id="GO:0016020">
    <property type="term" value="C:membrane"/>
    <property type="evidence" value="ECO:0007669"/>
    <property type="project" value="UniProtKB-SubCell"/>
</dbReference>
<dbReference type="GO" id="GO:0043296">
    <property type="term" value="C:apical junction complex"/>
    <property type="evidence" value="ECO:0007669"/>
    <property type="project" value="TreeGrafter"/>
</dbReference>
<dbReference type="InterPro" id="IPR007110">
    <property type="entry name" value="Ig-like_dom"/>
</dbReference>
<gene>
    <name evidence="9" type="ORF">AALO_G00203180</name>
</gene>
<dbReference type="GO" id="GO:0007156">
    <property type="term" value="P:homophilic cell adhesion via plasma membrane adhesion molecules"/>
    <property type="evidence" value="ECO:0007669"/>
    <property type="project" value="TreeGrafter"/>
</dbReference>
<evidence type="ECO:0000256" key="5">
    <source>
        <dbReference type="ARBA" id="ARBA00023157"/>
    </source>
</evidence>
<dbReference type="GO" id="GO:0005912">
    <property type="term" value="C:adherens junction"/>
    <property type="evidence" value="ECO:0007669"/>
    <property type="project" value="TreeGrafter"/>
</dbReference>
<dbReference type="EMBL" id="JADWDJ010000015">
    <property type="protein sequence ID" value="KAG5269541.1"/>
    <property type="molecule type" value="Genomic_DNA"/>
</dbReference>
<organism evidence="9 10">
    <name type="scientific">Alosa alosa</name>
    <name type="common">allis shad</name>
    <dbReference type="NCBI Taxonomy" id="278164"/>
    <lineage>
        <taxon>Eukaryota</taxon>
        <taxon>Metazoa</taxon>
        <taxon>Chordata</taxon>
        <taxon>Craniata</taxon>
        <taxon>Vertebrata</taxon>
        <taxon>Euteleostomi</taxon>
        <taxon>Actinopterygii</taxon>
        <taxon>Neopterygii</taxon>
        <taxon>Teleostei</taxon>
        <taxon>Clupei</taxon>
        <taxon>Clupeiformes</taxon>
        <taxon>Clupeoidei</taxon>
        <taxon>Clupeidae</taxon>
        <taxon>Alosa</taxon>
    </lineage>
</organism>
<dbReference type="AlphaFoldDB" id="A0AAV6G7K3"/>
<evidence type="ECO:0000313" key="10">
    <source>
        <dbReference type="Proteomes" id="UP000823561"/>
    </source>
</evidence>
<dbReference type="GO" id="GO:0007157">
    <property type="term" value="P:heterophilic cell-cell adhesion via plasma membrane cell adhesion molecules"/>
    <property type="evidence" value="ECO:0007669"/>
    <property type="project" value="TreeGrafter"/>
</dbReference>
<evidence type="ECO:0000256" key="1">
    <source>
        <dbReference type="ARBA" id="ARBA00004370"/>
    </source>
</evidence>
<dbReference type="InterPro" id="IPR013783">
    <property type="entry name" value="Ig-like_fold"/>
</dbReference>
<keyword evidence="5" id="KW-1015">Disulfide bond</keyword>
<dbReference type="Proteomes" id="UP000823561">
    <property type="component" value="Chromosome 15"/>
</dbReference>
<feature type="compositionally biased region" description="Pro residues" evidence="7">
    <location>
        <begin position="138"/>
        <end position="149"/>
    </location>
</feature>
<feature type="region of interest" description="Disordered" evidence="7">
    <location>
        <begin position="113"/>
        <end position="189"/>
    </location>
</feature>
<evidence type="ECO:0000256" key="7">
    <source>
        <dbReference type="SAM" id="MobiDB-lite"/>
    </source>
</evidence>
<comment type="caution">
    <text evidence="9">The sequence shown here is derived from an EMBL/GenBank/DDBJ whole genome shotgun (WGS) entry which is preliminary data.</text>
</comment>
<sequence length="216" mass="22783">MPVGVAVAVVVAAVFCFVLFPGDATFFTVTLFHIQIHNHLFSLLCAVAPDVRVVGYDSNWFSGQEEKMLDCQVKANPAPYSFTWSRVKGALPDGVLQVNSSLIFTRPLGIATQGSMPSRSSISASASGTNTSGCRTLLPPPPSPPPRLPASPWTATPARHGPGDPAGPDQQLRRGGSAEQRLLGPSANGPAAATGTWAALWAARWAACSSWRSCWV</sequence>
<feature type="compositionally biased region" description="Low complexity" evidence="7">
    <location>
        <begin position="114"/>
        <end position="133"/>
    </location>
</feature>
<evidence type="ECO:0000256" key="3">
    <source>
        <dbReference type="ARBA" id="ARBA00022737"/>
    </source>
</evidence>
<dbReference type="PANTHER" id="PTHR23277">
    <property type="entry name" value="NECTIN-RELATED"/>
    <property type="match status" value="1"/>
</dbReference>
<keyword evidence="3" id="KW-0677">Repeat</keyword>
<keyword evidence="10" id="KW-1185">Reference proteome</keyword>
<reference evidence="9" key="1">
    <citation type="submission" date="2020-10" db="EMBL/GenBank/DDBJ databases">
        <title>Chromosome-scale genome assembly of the Allis shad, Alosa alosa.</title>
        <authorList>
            <person name="Margot Z."/>
            <person name="Christophe K."/>
            <person name="Cabau C."/>
            <person name="Louis A."/>
            <person name="Berthelot C."/>
            <person name="Parey E."/>
            <person name="Roest Crollius H."/>
            <person name="Montfort J."/>
            <person name="Robinson-Rechavi M."/>
            <person name="Bucao C."/>
            <person name="Bouchez O."/>
            <person name="Gislard M."/>
            <person name="Lluch J."/>
            <person name="Milhes M."/>
            <person name="Lampietro C."/>
            <person name="Lopez Roques C."/>
            <person name="Donnadieu C."/>
            <person name="Braasch I."/>
            <person name="Desvignes T."/>
            <person name="Postlethwait J."/>
            <person name="Bobe J."/>
            <person name="Guiguen Y."/>
        </authorList>
    </citation>
    <scope>NUCLEOTIDE SEQUENCE</scope>
    <source>
        <strain evidence="9">M-15738</strain>
        <tissue evidence="9">Blood</tissue>
    </source>
</reference>
<evidence type="ECO:0000256" key="2">
    <source>
        <dbReference type="ARBA" id="ARBA00022729"/>
    </source>
</evidence>
<accession>A0AAV6G7K3</accession>
<comment type="subcellular location">
    <subcellularLocation>
        <location evidence="1">Membrane</location>
    </subcellularLocation>
</comment>
<dbReference type="PANTHER" id="PTHR23277:SF12">
    <property type="entry name" value="NECTIN-3"/>
    <property type="match status" value="1"/>
</dbReference>
<evidence type="ECO:0000256" key="6">
    <source>
        <dbReference type="ARBA" id="ARBA00023180"/>
    </source>
</evidence>
<name>A0AAV6G7K3_9TELE</name>
<keyword evidence="6" id="KW-0325">Glycoprotein</keyword>
<dbReference type="InterPro" id="IPR051427">
    <property type="entry name" value="Nectin/Nectin-like"/>
</dbReference>
<evidence type="ECO:0000256" key="4">
    <source>
        <dbReference type="ARBA" id="ARBA00023136"/>
    </source>
</evidence>
<keyword evidence="2" id="KW-0732">Signal</keyword>